<reference evidence="9" key="1">
    <citation type="submission" date="2009-09" db="EMBL/GenBank/DDBJ databases">
        <title>The complete chromosome of Desulfohalobium retbaense DSM 5692.</title>
        <authorList>
            <consortium name="US DOE Joint Genome Institute (JGI-PGF)"/>
            <person name="Lucas S."/>
            <person name="Copeland A."/>
            <person name="Lapidus A."/>
            <person name="Glavina del Rio T."/>
            <person name="Dalin E."/>
            <person name="Tice H."/>
            <person name="Bruce D."/>
            <person name="Goodwin L."/>
            <person name="Pitluck S."/>
            <person name="Kyrpides N."/>
            <person name="Mavromatis K."/>
            <person name="Ivanova N."/>
            <person name="Mikhailova N."/>
            <person name="Munk A.C."/>
            <person name="Brettin T."/>
            <person name="Detter J.C."/>
            <person name="Han C."/>
            <person name="Tapia R."/>
            <person name="Larimer F."/>
            <person name="Land M."/>
            <person name="Hauser L."/>
            <person name="Markowitz V."/>
            <person name="Cheng J.-F."/>
            <person name="Hugenholtz P."/>
            <person name="Woyke T."/>
            <person name="Wu D."/>
            <person name="Spring S."/>
            <person name="Klenk H.-P."/>
            <person name="Eisen J.A."/>
        </authorList>
    </citation>
    <scope>NUCLEOTIDE SEQUENCE [LARGE SCALE GENOMIC DNA]</scope>
    <source>
        <strain evidence="9">DSM 5692</strain>
    </source>
</reference>
<feature type="modified residue" description="FMN phosphoryl threonine" evidence="6">
    <location>
        <position position="170"/>
    </location>
</feature>
<gene>
    <name evidence="6" type="primary">rnfG</name>
    <name evidence="8" type="ordered locus">Dret_0530</name>
</gene>
<evidence type="ECO:0000256" key="2">
    <source>
        <dbReference type="ARBA" id="ARBA00022553"/>
    </source>
</evidence>
<keyword evidence="6" id="KW-0997">Cell inner membrane</keyword>
<comment type="similarity">
    <text evidence="6">Belongs to the RnfG family.</text>
</comment>
<keyword evidence="3 6" id="KW-0285">Flavoprotein</keyword>
<dbReference type="GO" id="GO:0009055">
    <property type="term" value="F:electron transfer activity"/>
    <property type="evidence" value="ECO:0007669"/>
    <property type="project" value="InterPro"/>
</dbReference>
<evidence type="ECO:0000256" key="4">
    <source>
        <dbReference type="ARBA" id="ARBA00022643"/>
    </source>
</evidence>
<name>C8WYR1_DESRD</name>
<dbReference type="PIRSF" id="PIRSF006091">
    <property type="entry name" value="E_trnsport_RnfG"/>
    <property type="match status" value="1"/>
</dbReference>
<dbReference type="OrthoDB" id="9787579at2"/>
<keyword evidence="4 6" id="KW-0288">FMN</keyword>
<reference evidence="8 9" key="2">
    <citation type="journal article" date="2010" name="Stand. Genomic Sci.">
        <title>Complete genome sequence of Desulfohalobium retbaense type strain (HR(100)).</title>
        <authorList>
            <person name="Spring S."/>
            <person name="Nolan M."/>
            <person name="Lapidus A."/>
            <person name="Glavina Del Rio T."/>
            <person name="Copeland A."/>
            <person name="Tice H."/>
            <person name="Cheng J.F."/>
            <person name="Lucas S."/>
            <person name="Land M."/>
            <person name="Chen F."/>
            <person name="Bruce D."/>
            <person name="Goodwin L."/>
            <person name="Pitluck S."/>
            <person name="Ivanova N."/>
            <person name="Mavromatis K."/>
            <person name="Mikhailova N."/>
            <person name="Pati A."/>
            <person name="Chen A."/>
            <person name="Palaniappan K."/>
            <person name="Hauser L."/>
            <person name="Chang Y.J."/>
            <person name="Jeffries C.D."/>
            <person name="Munk C."/>
            <person name="Kiss H."/>
            <person name="Chain P."/>
            <person name="Han C."/>
            <person name="Brettin T."/>
            <person name="Detter J.C."/>
            <person name="Schuler E."/>
            <person name="Goker M."/>
            <person name="Rohde M."/>
            <person name="Bristow J."/>
            <person name="Eisen J.A."/>
            <person name="Markowitz V."/>
            <person name="Hugenholtz P."/>
            <person name="Kyrpides N.C."/>
            <person name="Klenk H.P."/>
        </authorList>
    </citation>
    <scope>NUCLEOTIDE SEQUENCE [LARGE SCALE GENOMIC DNA]</scope>
    <source>
        <strain evidence="8 9">DSM 5692</strain>
    </source>
</reference>
<dbReference type="Pfam" id="PF04205">
    <property type="entry name" value="FMN_bind"/>
    <property type="match status" value="1"/>
</dbReference>
<dbReference type="InterPro" id="IPR010209">
    <property type="entry name" value="Ion_transpt_RnfG/RsxG"/>
</dbReference>
<dbReference type="NCBIfam" id="TIGR01947">
    <property type="entry name" value="rnfG"/>
    <property type="match status" value="1"/>
</dbReference>
<comment type="function">
    <text evidence="6">Part of a membrane-bound complex that couples electron transfer with translocation of ions across the membrane.</text>
</comment>
<evidence type="ECO:0000256" key="1">
    <source>
        <dbReference type="ARBA" id="ARBA00022448"/>
    </source>
</evidence>
<dbReference type="EMBL" id="CP001734">
    <property type="protein sequence ID" value="ACV67827.1"/>
    <property type="molecule type" value="Genomic_DNA"/>
</dbReference>
<evidence type="ECO:0000256" key="6">
    <source>
        <dbReference type="HAMAP-Rule" id="MF_00479"/>
    </source>
</evidence>
<feature type="domain" description="FMN-binding" evidence="7">
    <location>
        <begin position="101"/>
        <end position="187"/>
    </location>
</feature>
<evidence type="ECO:0000256" key="5">
    <source>
        <dbReference type="ARBA" id="ARBA00022982"/>
    </source>
</evidence>
<keyword evidence="6" id="KW-1133">Transmembrane helix</keyword>
<evidence type="ECO:0000313" key="9">
    <source>
        <dbReference type="Proteomes" id="UP000001052"/>
    </source>
</evidence>
<keyword evidence="6" id="KW-1278">Translocase</keyword>
<dbReference type="PANTHER" id="PTHR36118:SF1">
    <property type="entry name" value="ION-TRANSLOCATING OXIDOREDUCTASE COMPLEX SUBUNIT G"/>
    <property type="match status" value="1"/>
</dbReference>
<comment type="subunit">
    <text evidence="6">The complex is composed of six subunits: RnfA, RnfB, RnfC, RnfD, RnfE and RnfG.</text>
</comment>
<dbReference type="AlphaFoldDB" id="C8WYR1"/>
<dbReference type="Gene3D" id="3.90.1010.20">
    <property type="match status" value="1"/>
</dbReference>
<dbReference type="HOGENOM" id="CLU_077882_1_1_7"/>
<accession>C8WYR1</accession>
<evidence type="ECO:0000313" key="8">
    <source>
        <dbReference type="EMBL" id="ACV67827.1"/>
    </source>
</evidence>
<organism evidence="8 9">
    <name type="scientific">Desulfohalobium retbaense (strain ATCC 49708 / DSM 5692 / JCM 16813 / HR100)</name>
    <dbReference type="NCBI Taxonomy" id="485915"/>
    <lineage>
        <taxon>Bacteria</taxon>
        <taxon>Pseudomonadati</taxon>
        <taxon>Thermodesulfobacteriota</taxon>
        <taxon>Desulfovibrionia</taxon>
        <taxon>Desulfovibrionales</taxon>
        <taxon>Desulfohalobiaceae</taxon>
        <taxon>Desulfohalobium</taxon>
    </lineage>
</organism>
<keyword evidence="9" id="KW-1185">Reference proteome</keyword>
<dbReference type="HAMAP" id="MF_00479">
    <property type="entry name" value="RsxG_RnfG"/>
    <property type="match status" value="1"/>
</dbReference>
<dbReference type="SMART" id="SM00900">
    <property type="entry name" value="FMN_bind"/>
    <property type="match status" value="1"/>
</dbReference>
<dbReference type="PANTHER" id="PTHR36118">
    <property type="entry name" value="ION-TRANSLOCATING OXIDOREDUCTASE COMPLEX SUBUNIT G"/>
    <property type="match status" value="1"/>
</dbReference>
<keyword evidence="2 6" id="KW-0597">Phosphoprotein</keyword>
<evidence type="ECO:0000259" key="7">
    <source>
        <dbReference type="SMART" id="SM00900"/>
    </source>
</evidence>
<keyword evidence="6" id="KW-0472">Membrane</keyword>
<dbReference type="STRING" id="485915.Dret_0530"/>
<dbReference type="NCBIfam" id="NF045876">
    <property type="entry name" value="RnfG_DVU2794"/>
    <property type="match status" value="1"/>
</dbReference>
<dbReference type="RefSeq" id="WP_015750985.1">
    <property type="nucleotide sequence ID" value="NC_013223.1"/>
</dbReference>
<dbReference type="GO" id="GO:0010181">
    <property type="term" value="F:FMN binding"/>
    <property type="evidence" value="ECO:0007669"/>
    <property type="project" value="InterPro"/>
</dbReference>
<dbReference type="Proteomes" id="UP000001052">
    <property type="component" value="Chromosome"/>
</dbReference>
<keyword evidence="5 6" id="KW-0249">Electron transport</keyword>
<dbReference type="InterPro" id="IPR007329">
    <property type="entry name" value="FMN-bd"/>
</dbReference>
<comment type="cofactor">
    <cofactor evidence="6">
        <name>FMN</name>
        <dbReference type="ChEBI" id="CHEBI:58210"/>
    </cofactor>
</comment>
<dbReference type="GO" id="GO:0022900">
    <property type="term" value="P:electron transport chain"/>
    <property type="evidence" value="ECO:0007669"/>
    <property type="project" value="UniProtKB-UniRule"/>
</dbReference>
<keyword evidence="1 6" id="KW-0813">Transport</keyword>
<keyword evidence="6" id="KW-0812">Transmembrane</keyword>
<sequence>MSVREILRMMLVLTVVTAVCGGGLSLVKMATEGQIQYQKLKNVKEPALKQVLSGYTNDPLTDRKEIVVGEDERGTPIKRPVFYAKKDGTLISVALEAYGGGYDGDIGVMVAFDPDEDTLEGVAVTTHTETPGIGSKVKEDPGFAKQFEGKSIDQSFAPGSGTVDAISGATFSSHGVMKAVDKAIEIYKANKSKILG</sequence>
<dbReference type="eggNOG" id="COG4659">
    <property type="taxonomic scope" value="Bacteria"/>
</dbReference>
<protein>
    <recommendedName>
        <fullName evidence="6">Ion-translocating oxidoreductase complex subunit G</fullName>
        <ecNumber evidence="6">7.-.-.-</ecNumber>
    </recommendedName>
    <alternativeName>
        <fullName evidence="6">Rnf electron transport complex subunit G</fullName>
    </alternativeName>
</protein>
<dbReference type="KEGG" id="drt:Dret_0530"/>
<dbReference type="EC" id="7.-.-.-" evidence="6"/>
<keyword evidence="6" id="KW-1003">Cell membrane</keyword>
<dbReference type="GO" id="GO:0005886">
    <property type="term" value="C:plasma membrane"/>
    <property type="evidence" value="ECO:0007669"/>
    <property type="project" value="UniProtKB-SubCell"/>
</dbReference>
<evidence type="ECO:0000256" key="3">
    <source>
        <dbReference type="ARBA" id="ARBA00022630"/>
    </source>
</evidence>
<proteinExistence type="inferred from homology"/>
<comment type="subcellular location">
    <subcellularLocation>
        <location evidence="6">Cell inner membrane</location>
        <topology evidence="6">Single-pass membrane protein</topology>
    </subcellularLocation>
</comment>